<dbReference type="Pfam" id="PF13545">
    <property type="entry name" value="HTH_Crp_2"/>
    <property type="match status" value="1"/>
</dbReference>
<dbReference type="InterPro" id="IPR050397">
    <property type="entry name" value="Env_Response_Regulators"/>
</dbReference>
<evidence type="ECO:0000259" key="5">
    <source>
        <dbReference type="PROSITE" id="PS51063"/>
    </source>
</evidence>
<dbReference type="GO" id="GO:0003700">
    <property type="term" value="F:DNA-binding transcription factor activity"/>
    <property type="evidence" value="ECO:0007669"/>
    <property type="project" value="TreeGrafter"/>
</dbReference>
<dbReference type="InterPro" id="IPR014710">
    <property type="entry name" value="RmlC-like_jellyroll"/>
</dbReference>
<evidence type="ECO:0000256" key="1">
    <source>
        <dbReference type="ARBA" id="ARBA00023015"/>
    </source>
</evidence>
<name>A0A3B0SH13_9ZZZZ</name>
<dbReference type="Gene3D" id="2.60.120.10">
    <property type="entry name" value="Jelly Rolls"/>
    <property type="match status" value="1"/>
</dbReference>
<dbReference type="Pfam" id="PF08376">
    <property type="entry name" value="NIT"/>
    <property type="match status" value="1"/>
</dbReference>
<dbReference type="AlphaFoldDB" id="A0A3B0SH13"/>
<dbReference type="EMBL" id="UOED01000088">
    <property type="protein sequence ID" value="VAV94235.1"/>
    <property type="molecule type" value="Genomic_DNA"/>
</dbReference>
<keyword evidence="2" id="KW-0238">DNA-binding</keyword>
<dbReference type="Gene3D" id="1.10.10.10">
    <property type="entry name" value="Winged helix-like DNA-binding domain superfamily/Winged helix DNA-binding domain"/>
    <property type="match status" value="1"/>
</dbReference>
<dbReference type="SUPFAM" id="SSF46785">
    <property type="entry name" value="Winged helix' DNA-binding domain"/>
    <property type="match status" value="1"/>
</dbReference>
<keyword evidence="3" id="KW-0804">Transcription</keyword>
<evidence type="ECO:0000259" key="4">
    <source>
        <dbReference type="PROSITE" id="PS50042"/>
    </source>
</evidence>
<dbReference type="CDD" id="cd00038">
    <property type="entry name" value="CAP_ED"/>
    <property type="match status" value="1"/>
</dbReference>
<dbReference type="PROSITE" id="PS50042">
    <property type="entry name" value="CNMP_BINDING_3"/>
    <property type="match status" value="1"/>
</dbReference>
<reference evidence="6" key="1">
    <citation type="submission" date="2018-06" db="EMBL/GenBank/DDBJ databases">
        <authorList>
            <person name="Zhirakovskaya E."/>
        </authorList>
    </citation>
    <scope>NUCLEOTIDE SEQUENCE</scope>
</reference>
<dbReference type="PANTHER" id="PTHR24567">
    <property type="entry name" value="CRP FAMILY TRANSCRIPTIONAL REGULATORY PROTEIN"/>
    <property type="match status" value="1"/>
</dbReference>
<dbReference type="InterPro" id="IPR012318">
    <property type="entry name" value="HTH_CRP"/>
</dbReference>
<dbReference type="InterPro" id="IPR000595">
    <property type="entry name" value="cNMP-bd_dom"/>
</dbReference>
<evidence type="ECO:0000256" key="2">
    <source>
        <dbReference type="ARBA" id="ARBA00023125"/>
    </source>
</evidence>
<organism evidence="6">
    <name type="scientific">hydrothermal vent metagenome</name>
    <dbReference type="NCBI Taxonomy" id="652676"/>
    <lineage>
        <taxon>unclassified sequences</taxon>
        <taxon>metagenomes</taxon>
        <taxon>ecological metagenomes</taxon>
    </lineage>
</organism>
<feature type="domain" description="HTH crp-type" evidence="5">
    <location>
        <begin position="423"/>
        <end position="492"/>
    </location>
</feature>
<dbReference type="SMART" id="SM00100">
    <property type="entry name" value="cNMP"/>
    <property type="match status" value="1"/>
</dbReference>
<gene>
    <name evidence="6" type="ORF">MNBD_ALPHA02-1963</name>
</gene>
<evidence type="ECO:0008006" key="7">
    <source>
        <dbReference type="Google" id="ProtNLM"/>
    </source>
</evidence>
<dbReference type="GO" id="GO:0005829">
    <property type="term" value="C:cytosol"/>
    <property type="evidence" value="ECO:0007669"/>
    <property type="project" value="TreeGrafter"/>
</dbReference>
<protein>
    <recommendedName>
        <fullName evidence="7">Cyclic nucleotide-binding domain-containing protein</fullName>
    </recommendedName>
</protein>
<dbReference type="Pfam" id="PF00027">
    <property type="entry name" value="cNMP_binding"/>
    <property type="match status" value="1"/>
</dbReference>
<dbReference type="PROSITE" id="PS51063">
    <property type="entry name" value="HTH_CRP_2"/>
    <property type="match status" value="1"/>
</dbReference>
<sequence length="527" mass="59734">MNITLTYLSNALHDMQAERGCAVLFVSSAGKLFKKELQNSFEKSHATFEKIHAEMERWRADHCFDDEFLHKMEIVLNNSETVESRRNKILNLEFNATEIISGYSHNVISPLMDIMVLVALFNKDNDPGKVSAYSYFLQLKEKFGRERALGVRGLATKSFGNQEFLDRFRFLISEQDSFKRTFFAMADNSQKRIYDAIMHGNAVRKLADLHLNLKRGHKVTLPDIGPVDWFALTSEKMNLMKRVEEKLAETLLKNTLMNGNVSQASQVTAKRAVEGITSQQRDFIEDLPFFMNLPEDIVSGLLQHAQVREYKKGKLLFLEGEVSSRLYIILNGWVKLFKGTSNGDETVLQMLTSGDMIAESAVFLNANYPVSAQVAKNAVILTLPAPIIRERIKQHNELALKVLDGISKHSHNLIQEFENIRLKPATERVGWFLLKLLLDQGKVPDLVELPYDKSLIASYLDMKPETFSRTLKRFRNNGFEISKNSVILPSIGALCGFCDHDLAATCEKHGTPECSNPDCNNESVADF</sequence>
<dbReference type="InterPro" id="IPR036390">
    <property type="entry name" value="WH_DNA-bd_sf"/>
</dbReference>
<dbReference type="InterPro" id="IPR036388">
    <property type="entry name" value="WH-like_DNA-bd_sf"/>
</dbReference>
<proteinExistence type="predicted"/>
<dbReference type="SUPFAM" id="SSF51206">
    <property type="entry name" value="cAMP-binding domain-like"/>
    <property type="match status" value="1"/>
</dbReference>
<feature type="domain" description="Cyclic nucleotide-binding" evidence="4">
    <location>
        <begin position="289"/>
        <end position="374"/>
    </location>
</feature>
<evidence type="ECO:0000313" key="6">
    <source>
        <dbReference type="EMBL" id="VAV94235.1"/>
    </source>
</evidence>
<dbReference type="PANTHER" id="PTHR24567:SF26">
    <property type="entry name" value="REGULATORY PROTEIN YEIL"/>
    <property type="match status" value="1"/>
</dbReference>
<keyword evidence="1" id="KW-0805">Transcription regulation</keyword>
<dbReference type="InterPro" id="IPR018490">
    <property type="entry name" value="cNMP-bd_dom_sf"/>
</dbReference>
<dbReference type="InterPro" id="IPR013587">
    <property type="entry name" value="Nitrate/nitrite_sensing"/>
</dbReference>
<dbReference type="GO" id="GO:0003677">
    <property type="term" value="F:DNA binding"/>
    <property type="evidence" value="ECO:0007669"/>
    <property type="project" value="UniProtKB-KW"/>
</dbReference>
<accession>A0A3B0SH13</accession>
<evidence type="ECO:0000256" key="3">
    <source>
        <dbReference type="ARBA" id="ARBA00023163"/>
    </source>
</evidence>